<dbReference type="GO" id="GO:0006635">
    <property type="term" value="P:fatty acid beta-oxidation"/>
    <property type="evidence" value="ECO:0007669"/>
    <property type="project" value="TreeGrafter"/>
</dbReference>
<proteinExistence type="predicted"/>
<dbReference type="RefSeq" id="WP_121151285.1">
    <property type="nucleotide sequence ID" value="NZ_CP032828.1"/>
</dbReference>
<dbReference type="OrthoDB" id="5730382at2"/>
<gene>
    <name evidence="1" type="ORF">D3Y57_03230</name>
</gene>
<dbReference type="Pfam" id="PF00378">
    <property type="entry name" value="ECH_1"/>
    <property type="match status" value="1"/>
</dbReference>
<dbReference type="EMBL" id="CP032828">
    <property type="protein sequence ID" value="AYJ85067.1"/>
    <property type="molecule type" value="Genomic_DNA"/>
</dbReference>
<dbReference type="Gene3D" id="3.90.226.10">
    <property type="entry name" value="2-enoyl-CoA Hydratase, Chain A, domain 1"/>
    <property type="match status" value="1"/>
</dbReference>
<keyword evidence="2" id="KW-1185">Reference proteome</keyword>
<protein>
    <submittedName>
        <fullName evidence="1">Enoyl-CoA hydratase/isomerase family protein</fullName>
    </submittedName>
</protein>
<dbReference type="SUPFAM" id="SSF52096">
    <property type="entry name" value="ClpP/crotonase"/>
    <property type="match status" value="1"/>
</dbReference>
<dbReference type="PANTHER" id="PTHR11941:SF54">
    <property type="entry name" value="ENOYL-COA HYDRATASE, MITOCHONDRIAL"/>
    <property type="match status" value="1"/>
</dbReference>
<keyword evidence="1" id="KW-0413">Isomerase</keyword>
<dbReference type="InterPro" id="IPR001753">
    <property type="entry name" value="Enoyl-CoA_hydra/iso"/>
</dbReference>
<dbReference type="KEGG" id="spha:D3Y57_03230"/>
<geneLocation type="plasmid" evidence="1">
    <name>unnamed1</name>
</geneLocation>
<name>A0A494T6V8_SPHPE</name>
<dbReference type="AlphaFoldDB" id="A0A494T6V8"/>
<dbReference type="GO" id="GO:0016853">
    <property type="term" value="F:isomerase activity"/>
    <property type="evidence" value="ECO:0007669"/>
    <property type="project" value="UniProtKB-KW"/>
</dbReference>
<keyword evidence="1" id="KW-0614">Plasmid</keyword>
<dbReference type="CDD" id="cd06558">
    <property type="entry name" value="crotonase-like"/>
    <property type="match status" value="1"/>
</dbReference>
<accession>A0A494T6V8</accession>
<evidence type="ECO:0000313" key="1">
    <source>
        <dbReference type="EMBL" id="AYJ85067.1"/>
    </source>
</evidence>
<dbReference type="Proteomes" id="UP000276254">
    <property type="component" value="Plasmid unnamed1"/>
</dbReference>
<organism evidence="1 2">
    <name type="scientific">Sphingomonas paeninsulae</name>
    <dbReference type="NCBI Taxonomy" id="2319844"/>
    <lineage>
        <taxon>Bacteria</taxon>
        <taxon>Pseudomonadati</taxon>
        <taxon>Pseudomonadota</taxon>
        <taxon>Alphaproteobacteria</taxon>
        <taxon>Sphingomonadales</taxon>
        <taxon>Sphingomonadaceae</taxon>
        <taxon>Sphingomonas</taxon>
    </lineage>
</organism>
<dbReference type="PANTHER" id="PTHR11941">
    <property type="entry name" value="ENOYL-COA HYDRATASE-RELATED"/>
    <property type="match status" value="1"/>
</dbReference>
<sequence length="349" mass="36637">MKRDRVADIDHLDAEAFSALGSTPIVWIDVAEPGAAARAETLSRTTQAIIGGIDRGGECCRFDVGFYDLVLTSKVAPAAPWISVADPWKAAESITAAVVRNPIAASATAQVLRMGGNLPFEQALQLESFAYSTLLGGAEFRAWRAAQPNRAPPESSGPYLHISRDNDLVTVTFARPAERNGICAGMRDALHEAICAVLDDPSAPALVLKGDGACFSTGGDLAEFGTATDLAAAHAIRTLRSCALRLYELGDRATVMLHGACIGSGIEIPAAAAHRHALPGAFFQLPELGMGLMPGAGGTVSIARAIGRHRTCYMVLSGRRITAETAAHWGLVSPVAITPEMPNDSRVSN</sequence>
<dbReference type="InterPro" id="IPR029045">
    <property type="entry name" value="ClpP/crotonase-like_dom_sf"/>
</dbReference>
<evidence type="ECO:0000313" key="2">
    <source>
        <dbReference type="Proteomes" id="UP000276254"/>
    </source>
</evidence>
<reference evidence="1 2" key="1">
    <citation type="submission" date="2018-09" db="EMBL/GenBank/DDBJ databases">
        <title>Sphingomonas peninsula sp. nov., isolated from fildes peninsula, Antarctic soil.</title>
        <authorList>
            <person name="Yingchao G."/>
        </authorList>
    </citation>
    <scope>NUCLEOTIDE SEQUENCE [LARGE SCALE GENOMIC DNA]</scope>
    <source>
        <strain evidence="1 2">YZ-8</strain>
        <plasmid evidence="1 2">unnamed1</plasmid>
    </source>
</reference>